<dbReference type="PANTHER" id="PTHR23024">
    <property type="entry name" value="ARYLACETAMIDE DEACETYLASE"/>
    <property type="match status" value="1"/>
</dbReference>
<feature type="signal peptide" evidence="2">
    <location>
        <begin position="1"/>
        <end position="22"/>
    </location>
</feature>
<reference evidence="4 5" key="1">
    <citation type="submission" date="2018-07" db="EMBL/GenBank/DDBJ databases">
        <title>Section-level genome sequencing of Aspergillus section Nigri to investigate inter- and intra-species variation.</title>
        <authorList>
            <consortium name="DOE Joint Genome Institute"/>
            <person name="Vesth T.C."/>
            <person name="Nybo J.L."/>
            <person name="Theobald S."/>
            <person name="Frisvad J.C."/>
            <person name="Larsen T.O."/>
            <person name="Nielsen K.F."/>
            <person name="Hoof J.B."/>
            <person name="Brandl J."/>
            <person name="Salamov A."/>
            <person name="Riley R."/>
            <person name="Gladden J.M."/>
            <person name="Phatale P."/>
            <person name="Nielsen M.T."/>
            <person name="Lyhne E.K."/>
            <person name="Kogle M.E."/>
            <person name="Strasser K."/>
            <person name="McDonnell E."/>
            <person name="Barry K."/>
            <person name="Clum A."/>
            <person name="Chen C."/>
            <person name="Nolan M."/>
            <person name="Sandor L."/>
            <person name="Kuo A."/>
            <person name="Lipzen A."/>
            <person name="Hainaut M."/>
            <person name="Drula E."/>
            <person name="Tsang A."/>
            <person name="Magnuson J.K."/>
            <person name="Henrissat B."/>
            <person name="Wiebenga A."/>
            <person name="Simmons B.A."/>
            <person name="Makela M.R."/>
            <person name="De vries R.P."/>
            <person name="Grigoriev I.V."/>
            <person name="Mortensen U.H."/>
            <person name="Baker S.E."/>
            <person name="Andersen M.R."/>
        </authorList>
    </citation>
    <scope>NUCLEOTIDE SEQUENCE [LARGE SCALE GENOMIC DNA]</scope>
    <source>
        <strain evidence="4 5">ATCC 13496</strain>
    </source>
</reference>
<feature type="region of interest" description="Disordered" evidence="1">
    <location>
        <begin position="169"/>
        <end position="204"/>
    </location>
</feature>
<dbReference type="Pfam" id="PF07859">
    <property type="entry name" value="Abhydrolase_3"/>
    <property type="match status" value="2"/>
</dbReference>
<dbReference type="Proteomes" id="UP000253845">
    <property type="component" value="Unassembled WGS sequence"/>
</dbReference>
<organism evidence="4 5">
    <name type="scientific">Aspergillus niger ATCC 13496</name>
    <dbReference type="NCBI Taxonomy" id="1353008"/>
    <lineage>
        <taxon>Eukaryota</taxon>
        <taxon>Fungi</taxon>
        <taxon>Dikarya</taxon>
        <taxon>Ascomycota</taxon>
        <taxon>Pezizomycotina</taxon>
        <taxon>Eurotiomycetes</taxon>
        <taxon>Eurotiomycetidae</taxon>
        <taxon>Eurotiales</taxon>
        <taxon>Aspergillaceae</taxon>
        <taxon>Aspergillus</taxon>
        <taxon>Aspergillus subgen. Circumdati</taxon>
    </lineage>
</organism>
<feature type="domain" description="Alpha/beta hydrolase fold-3" evidence="3">
    <location>
        <begin position="72"/>
        <end position="165"/>
    </location>
</feature>
<evidence type="ECO:0000256" key="1">
    <source>
        <dbReference type="SAM" id="MobiDB-lite"/>
    </source>
</evidence>
<dbReference type="InterPro" id="IPR013094">
    <property type="entry name" value="AB_hydrolase_3"/>
</dbReference>
<evidence type="ECO:0000256" key="2">
    <source>
        <dbReference type="SAM" id="SignalP"/>
    </source>
</evidence>
<keyword evidence="2" id="KW-0732">Signal</keyword>
<feature type="chain" id="PRO_5016926093" evidence="2">
    <location>
        <begin position="23"/>
        <end position="360"/>
    </location>
</feature>
<dbReference type="EMBL" id="KZ851927">
    <property type="protein sequence ID" value="RDH17893.1"/>
    <property type="molecule type" value="Genomic_DNA"/>
</dbReference>
<dbReference type="SUPFAM" id="SSF53474">
    <property type="entry name" value="alpha/beta-Hydrolases"/>
    <property type="match status" value="1"/>
</dbReference>
<evidence type="ECO:0000259" key="3">
    <source>
        <dbReference type="Pfam" id="PF07859"/>
    </source>
</evidence>
<gene>
    <name evidence="4" type="ORF">M747DRAFT_297581</name>
</gene>
<feature type="domain" description="Alpha/beta hydrolase fold-3" evidence="3">
    <location>
        <begin position="208"/>
        <end position="330"/>
    </location>
</feature>
<evidence type="ECO:0000313" key="4">
    <source>
        <dbReference type="EMBL" id="RDH17893.1"/>
    </source>
</evidence>
<proteinExistence type="predicted"/>
<feature type="compositionally biased region" description="Low complexity" evidence="1">
    <location>
        <begin position="170"/>
        <end position="186"/>
    </location>
</feature>
<dbReference type="InterPro" id="IPR050466">
    <property type="entry name" value="Carboxylest/Gibb_receptor"/>
</dbReference>
<protein>
    <submittedName>
        <fullName evidence="4">Catalytic protein</fullName>
    </submittedName>
</protein>
<evidence type="ECO:0000313" key="5">
    <source>
        <dbReference type="Proteomes" id="UP000253845"/>
    </source>
</evidence>
<dbReference type="GO" id="GO:0016787">
    <property type="term" value="F:hydrolase activity"/>
    <property type="evidence" value="ECO:0007669"/>
    <property type="project" value="InterPro"/>
</dbReference>
<dbReference type="InterPro" id="IPR029058">
    <property type="entry name" value="AB_hydrolase_fold"/>
</dbReference>
<dbReference type="VEuPathDB" id="FungiDB:M747DRAFT_297581"/>
<name>A0A370BQQ4_ASPNG</name>
<dbReference type="Gene3D" id="3.40.50.1820">
    <property type="entry name" value="alpha/beta hydrolase"/>
    <property type="match status" value="1"/>
</dbReference>
<dbReference type="PANTHER" id="PTHR23024:SF600">
    <property type="entry name" value="PUTATIVE (AFU_ORTHOLOGUE AFUA_1G02580)-RELATED"/>
    <property type="match status" value="1"/>
</dbReference>
<accession>A0A370BQQ4</accession>
<dbReference type="AlphaFoldDB" id="A0A370BQQ4"/>
<sequence length="360" mass="40758">MPSSRWWLYVQAVVWRFLMRIGMFLHDVTPPRPPRPAFVRTIPTGSGQVRLCFYTPPNYLNIRKEGRRLPVVVNFHGGGFTLGCPTDDSRWAQCVLGEVGAVLVSVGYRRAPEHPFPAAVDDGVLALQYLAAHAVELGLDVSRIALSGFSAGGNLAITVPLRLRSILNEQQQQQHQHQQQQQQDQQDALEPHSSPPNTGPYDSTQQLVSAASTSELNIVALFCWYPILDFEESRDHRRAMSLMPSKTLPAFFTDLFDESYLPTHEERISPYASPVHATDEILADALPHDIFFFICEWDMLLKEGQVFVRRLQNINKHVRAMMIEKAPHAWDKSPNPFRDQDSVDILYRDACADMKHIFGA</sequence>